<dbReference type="HOGENOM" id="CLU_148087_1_0_7"/>
<protein>
    <submittedName>
        <fullName evidence="2">Uncharacterized protein</fullName>
    </submittedName>
</protein>
<evidence type="ECO:0000313" key="2">
    <source>
        <dbReference type="EMBL" id="ACZ12578.1"/>
    </source>
</evidence>
<reference evidence="2 3" key="2">
    <citation type="journal article" date="2010" name="Stand. Genomic Sci.">
        <title>Complete genome sequence of Sulfurospirillum deleyianum type strain (5175).</title>
        <authorList>
            <person name="Sikorski J."/>
            <person name="Lapidus A."/>
            <person name="Copeland A."/>
            <person name="Glavina Del Rio T."/>
            <person name="Nolan M."/>
            <person name="Lucas S."/>
            <person name="Chen F."/>
            <person name="Tice H."/>
            <person name="Cheng J.F."/>
            <person name="Saunders E."/>
            <person name="Bruce D."/>
            <person name="Goodwin L."/>
            <person name="Pitluck S."/>
            <person name="Ovchinnikova G."/>
            <person name="Pati A."/>
            <person name="Ivanova N."/>
            <person name="Mavromatis K."/>
            <person name="Chen A."/>
            <person name="Palaniappan K."/>
            <person name="Chain P."/>
            <person name="Land M."/>
            <person name="Hauser L."/>
            <person name="Chang Y.J."/>
            <person name="Jeffries C.D."/>
            <person name="Brettin T."/>
            <person name="Detter J.C."/>
            <person name="Han C."/>
            <person name="Rohde M."/>
            <person name="Lang E."/>
            <person name="Spring S."/>
            <person name="Goker M."/>
            <person name="Bristow J."/>
            <person name="Eisen J.A."/>
            <person name="Markowitz V."/>
            <person name="Hugenholtz P."/>
            <person name="Kyrpides N.C."/>
            <person name="Klenk H.P."/>
        </authorList>
    </citation>
    <scope>NUCLEOTIDE SEQUENCE [LARGE SCALE GENOMIC DNA]</scope>
    <source>
        <strain evidence="3">ATCC 51133 / DSM 6946 / 5175</strain>
    </source>
</reference>
<proteinExistence type="predicted"/>
<feature type="signal peptide" evidence="1">
    <location>
        <begin position="1"/>
        <end position="22"/>
    </location>
</feature>
<dbReference type="eggNOG" id="ENOG5032Z13">
    <property type="taxonomic scope" value="Bacteria"/>
</dbReference>
<feature type="chain" id="PRO_5003020359" evidence="1">
    <location>
        <begin position="23"/>
        <end position="102"/>
    </location>
</feature>
<dbReference type="EMBL" id="CP001816">
    <property type="protein sequence ID" value="ACZ12578.1"/>
    <property type="molecule type" value="Genomic_DNA"/>
</dbReference>
<dbReference type="PROSITE" id="PS51257">
    <property type="entry name" value="PROKAR_LIPOPROTEIN"/>
    <property type="match status" value="1"/>
</dbReference>
<evidence type="ECO:0000313" key="3">
    <source>
        <dbReference type="Proteomes" id="UP000002222"/>
    </source>
</evidence>
<dbReference type="KEGG" id="sdl:Sdel_1562"/>
<gene>
    <name evidence="2" type="ordered locus">Sdel_1562</name>
</gene>
<evidence type="ECO:0000256" key="1">
    <source>
        <dbReference type="SAM" id="SignalP"/>
    </source>
</evidence>
<name>D1B3A8_SULD5</name>
<dbReference type="OrthoDB" id="363007at2"/>
<organism evidence="2 3">
    <name type="scientific">Sulfurospirillum deleyianum (strain ATCC 51133 / DSM 6946 / 5175)</name>
    <dbReference type="NCBI Taxonomy" id="525898"/>
    <lineage>
        <taxon>Bacteria</taxon>
        <taxon>Pseudomonadati</taxon>
        <taxon>Campylobacterota</taxon>
        <taxon>Epsilonproteobacteria</taxon>
        <taxon>Campylobacterales</taxon>
        <taxon>Sulfurospirillaceae</taxon>
        <taxon>Sulfurospirillum</taxon>
    </lineage>
</organism>
<keyword evidence="3" id="KW-1185">Reference proteome</keyword>
<sequence precursor="true">MKKSVVVMGLMSLLGSSLFAHTALMSCMENADATITCEAGFSDGSSAAGVMFKVVQEGKVIFEKKFDENSEITFKKPQGEYTAVFDGGDGHSLTIPSRSILK</sequence>
<reference evidence="3" key="1">
    <citation type="submission" date="2009-11" db="EMBL/GenBank/DDBJ databases">
        <title>The complete genome of Sulfurospirillum deleyianum DSM 6946.</title>
        <authorList>
            <consortium name="US DOE Joint Genome Institute (JGI-PGF)"/>
            <person name="Lucas S."/>
            <person name="Copeland A."/>
            <person name="Lapidus A."/>
            <person name="Glavina del Rio T."/>
            <person name="Dalin E."/>
            <person name="Tice H."/>
            <person name="Bruce D."/>
            <person name="Goodwin L."/>
            <person name="Pitluck S."/>
            <person name="Kyrpides N."/>
            <person name="Mavromatis K."/>
            <person name="Ivanova N."/>
            <person name="Ovchinnikova G."/>
            <person name="Munk A.C."/>
            <person name="Lu M."/>
            <person name="Brettin T."/>
            <person name="Detter J.C."/>
            <person name="Han C."/>
            <person name="Tapia R."/>
            <person name="Larimer F."/>
            <person name="Land M."/>
            <person name="Hauser L."/>
            <person name="Markowitz V."/>
            <person name="Cheng J.F."/>
            <person name="Hugenholtz P."/>
            <person name="Woyke T."/>
            <person name="Wu D."/>
            <person name="Aumann P."/>
            <person name="Schneider S."/>
            <person name="Lang E."/>
            <person name="Spring S."/>
            <person name="Klenk H.P."/>
            <person name="Eisen J.A."/>
        </authorList>
    </citation>
    <scope>NUCLEOTIDE SEQUENCE [LARGE SCALE GENOMIC DNA]</scope>
    <source>
        <strain evidence="3">ATCC 51133 / DSM 6946 / 5175</strain>
    </source>
</reference>
<dbReference type="AlphaFoldDB" id="D1B3A8"/>
<accession>D1B3A8</accession>
<dbReference type="STRING" id="525898.Sdel_1562"/>
<dbReference type="RefSeq" id="WP_012857328.1">
    <property type="nucleotide sequence ID" value="NC_013512.1"/>
</dbReference>
<dbReference type="Proteomes" id="UP000002222">
    <property type="component" value="Chromosome"/>
</dbReference>
<keyword evidence="1" id="KW-0732">Signal</keyword>